<dbReference type="OrthoDB" id="2189254at2759"/>
<dbReference type="Gene3D" id="1.20.58.670">
    <property type="entry name" value="Dsl1p vesicle tethering complex, Tip20p subunit, domain D"/>
    <property type="match status" value="1"/>
</dbReference>
<evidence type="ECO:0000313" key="2">
    <source>
        <dbReference type="EMBL" id="RFU28387.1"/>
    </source>
</evidence>
<feature type="non-terminal residue" evidence="2">
    <location>
        <position position="1"/>
    </location>
</feature>
<evidence type="ECO:0008006" key="4">
    <source>
        <dbReference type="Google" id="ProtNLM"/>
    </source>
</evidence>
<dbReference type="PANTHER" id="PTHR13520:SF0">
    <property type="entry name" value="RAD50-INTERACTING PROTEIN 1"/>
    <property type="match status" value="1"/>
</dbReference>
<dbReference type="PROSITE" id="PS51386">
    <property type="entry name" value="RINT1_TIP20"/>
    <property type="match status" value="1"/>
</dbReference>
<dbReference type="GO" id="GO:0006890">
    <property type="term" value="P:retrograde vesicle-mediated transport, Golgi to endoplasmic reticulum"/>
    <property type="evidence" value="ECO:0007669"/>
    <property type="project" value="InterPro"/>
</dbReference>
<dbReference type="STRING" id="5539.A0A3E2H516"/>
<dbReference type="GO" id="GO:0060628">
    <property type="term" value="P:regulation of ER to Golgi vesicle-mediated transport"/>
    <property type="evidence" value="ECO:0007669"/>
    <property type="project" value="TreeGrafter"/>
</dbReference>
<dbReference type="InterPro" id="IPR007528">
    <property type="entry name" value="RINT1_Tip20"/>
</dbReference>
<sequence length="766" mass="87217">MERDIRLEDYINDKIQTAADLGNLASLINNVEIQQKQLENQLEDARFKLEEARKASANHTTFMLKRTQEFKEHQENVQRRMQLVTSSDTPAEAVQRLKGPMEKLRRVEITKLYVDLLKDVDVLINEARGQLPGNPKAALKPYTRLKELSLYLRELQEPAEGAAVHLVTYVEGSTSRLWVEMKRIMSDDFEVVLRKSNWPSQGEPTEQWRSCFGKLLDLQTPEIMAANEPLVLLPMNVLAKSFVQQFRYHFMSDKPTNHPHKLGDYFFEWFIGTVTKWEEFLRENVGPILALHFRGSKLAGNSLYVDPVSAFITALLPVLKERVDTLTTTISREPQYMSSFMVQLMNFDETIRSRFNYDGGNPEYGWKGLSWDILNVWFDRWQQIEKDFALERYQEILESSDSGLIDYDSVGPGKTKPTYGAIKVMDLLKTVTNQYSKIRKFSHKMAFLIDIQATILDKYYDRLKDSLEAYQSLTSTVGRTLHGVTKEERAALEGIGGLQSLCKVFGSADYIISMLEEWTNEENKAKITNREGNLAGPMSFDEVKEHTSDSMGTETEVGSVFDVTISQYKQLQKRAQSLLVQQIKYAFPGVFRSYLTKPQWTTINGDDSHEASLSVFSPTAELAEPLHMLHEHMAFLGKAVAQAPFRRIWRDDLESLQELLWNDVLMAKNFTTRGAEQFKSDIAAIHAVISSYTGMESMGMSKLQEAVDLLNLPLEAPEGGISVKQASDAVFASNAQAKEVLEQLGFILLSNTEARAIIQRRVEASD</sequence>
<organism evidence="2 3">
    <name type="scientific">Scytalidium lignicola</name>
    <name type="common">Hyphomycete</name>
    <dbReference type="NCBI Taxonomy" id="5539"/>
    <lineage>
        <taxon>Eukaryota</taxon>
        <taxon>Fungi</taxon>
        <taxon>Dikarya</taxon>
        <taxon>Ascomycota</taxon>
        <taxon>Pezizomycotina</taxon>
        <taxon>Leotiomycetes</taxon>
        <taxon>Leotiomycetes incertae sedis</taxon>
        <taxon>Scytalidium</taxon>
    </lineage>
</organism>
<dbReference type="AlphaFoldDB" id="A0A3E2H516"/>
<dbReference type="Proteomes" id="UP000258309">
    <property type="component" value="Unassembled WGS sequence"/>
</dbReference>
<feature type="coiled-coil region" evidence="1">
    <location>
        <begin position="21"/>
        <end position="55"/>
    </location>
</feature>
<feature type="non-terminal residue" evidence="2">
    <location>
        <position position="766"/>
    </location>
</feature>
<reference evidence="2 3" key="1">
    <citation type="submission" date="2018-05" db="EMBL/GenBank/DDBJ databases">
        <title>Draft genome sequence of Scytalidium lignicola DSM 105466, a ubiquitous saprotrophic fungus.</title>
        <authorList>
            <person name="Buettner E."/>
            <person name="Gebauer A.M."/>
            <person name="Hofrichter M."/>
            <person name="Liers C."/>
            <person name="Kellner H."/>
        </authorList>
    </citation>
    <scope>NUCLEOTIDE SEQUENCE [LARGE SCALE GENOMIC DNA]</scope>
    <source>
        <strain evidence="2 3">DSM 105466</strain>
    </source>
</reference>
<dbReference type="OMA" id="GMTWEVL"/>
<proteinExistence type="predicted"/>
<dbReference type="InterPro" id="IPR042044">
    <property type="entry name" value="EXOC6PINT-1/Sec15/Tip20_C_dom2"/>
</dbReference>
<comment type="caution">
    <text evidence="2">The sequence shown here is derived from an EMBL/GenBank/DDBJ whole genome shotgun (WGS) entry which is preliminary data.</text>
</comment>
<name>A0A3E2H516_SCYLI</name>
<accession>A0A3E2H516</accession>
<dbReference type="EMBL" id="NCSJ02000165">
    <property type="protein sequence ID" value="RFU28387.1"/>
    <property type="molecule type" value="Genomic_DNA"/>
</dbReference>
<dbReference type="GO" id="GO:0070939">
    <property type="term" value="C:Dsl1/NZR complex"/>
    <property type="evidence" value="ECO:0007669"/>
    <property type="project" value="InterPro"/>
</dbReference>
<dbReference type="PANTHER" id="PTHR13520">
    <property type="entry name" value="RAD50-INTERACTING PROTEIN 1 RINT-1"/>
    <property type="match status" value="1"/>
</dbReference>
<dbReference type="Pfam" id="PF04437">
    <property type="entry name" value="RINT1_TIP1"/>
    <property type="match status" value="1"/>
</dbReference>
<gene>
    <name evidence="2" type="ORF">B7463_g7940</name>
</gene>
<evidence type="ECO:0000313" key="3">
    <source>
        <dbReference type="Proteomes" id="UP000258309"/>
    </source>
</evidence>
<keyword evidence="3" id="KW-1185">Reference proteome</keyword>
<evidence type="ECO:0000256" key="1">
    <source>
        <dbReference type="SAM" id="Coils"/>
    </source>
</evidence>
<dbReference type="GO" id="GO:0006888">
    <property type="term" value="P:endoplasmic reticulum to Golgi vesicle-mediated transport"/>
    <property type="evidence" value="ECO:0007669"/>
    <property type="project" value="InterPro"/>
</dbReference>
<protein>
    <recommendedName>
        <fullName evidence="4">RAD50-interacting protein 1</fullName>
    </recommendedName>
</protein>
<keyword evidence="1" id="KW-0175">Coiled coil</keyword>